<dbReference type="Proteomes" id="UP000198878">
    <property type="component" value="Unassembled WGS sequence"/>
</dbReference>
<dbReference type="EMBL" id="FNUJ01000001">
    <property type="protein sequence ID" value="SEF22355.1"/>
    <property type="molecule type" value="Genomic_DNA"/>
</dbReference>
<name>A0A1H5Q8I9_9PSEU</name>
<accession>A0A1H5Q8I9</accession>
<sequence length="104" mass="10861">MEEDPNDAWHAKPGPADPVLVRAVLTAARSKAPAEALEEVATDAYEAGVTPLGMMRACYAAQDTIVAGAPEGSDDPAYDAVLDLMDRLTGFCPPGAKLEPLPPK</sequence>
<evidence type="ECO:0000313" key="1">
    <source>
        <dbReference type="EMBL" id="SEF22355.1"/>
    </source>
</evidence>
<keyword evidence="2" id="KW-1185">Reference proteome</keyword>
<gene>
    <name evidence="1" type="ORF">SAMN05421837_1011341</name>
</gene>
<evidence type="ECO:0000313" key="2">
    <source>
        <dbReference type="Proteomes" id="UP000198878"/>
    </source>
</evidence>
<dbReference type="STRING" id="218821.SAMN05421837_1011341"/>
<dbReference type="OrthoDB" id="5144570at2"/>
<dbReference type="RefSeq" id="WP_143050919.1">
    <property type="nucleotide sequence ID" value="NZ_FNUJ01000001.1"/>
</dbReference>
<protein>
    <submittedName>
        <fullName evidence="1">Uncharacterized protein</fullName>
    </submittedName>
</protein>
<organism evidence="1 2">
    <name type="scientific">Amycolatopsis pretoriensis</name>
    <dbReference type="NCBI Taxonomy" id="218821"/>
    <lineage>
        <taxon>Bacteria</taxon>
        <taxon>Bacillati</taxon>
        <taxon>Actinomycetota</taxon>
        <taxon>Actinomycetes</taxon>
        <taxon>Pseudonocardiales</taxon>
        <taxon>Pseudonocardiaceae</taxon>
        <taxon>Amycolatopsis</taxon>
    </lineage>
</organism>
<proteinExistence type="predicted"/>
<dbReference type="AlphaFoldDB" id="A0A1H5Q8I9"/>
<reference evidence="2" key="1">
    <citation type="submission" date="2016-10" db="EMBL/GenBank/DDBJ databases">
        <authorList>
            <person name="Varghese N."/>
            <person name="Submissions S."/>
        </authorList>
    </citation>
    <scope>NUCLEOTIDE SEQUENCE [LARGE SCALE GENOMIC DNA]</scope>
    <source>
        <strain evidence="2">DSM 44654</strain>
    </source>
</reference>